<proteinExistence type="predicted"/>
<sequence length="18" mass="2260">MTIKTRLEQFYHHLTHGF</sequence>
<accession>T0L7T4</accession>
<organism evidence="1 2">
    <name type="scientific">Colletotrichum gloeosporioides (strain Cg-14)</name>
    <name type="common">Anthracnose fungus</name>
    <name type="synonym">Glomerella cingulata</name>
    <dbReference type="NCBI Taxonomy" id="1237896"/>
    <lineage>
        <taxon>Eukaryota</taxon>
        <taxon>Fungi</taxon>
        <taxon>Dikarya</taxon>
        <taxon>Ascomycota</taxon>
        <taxon>Pezizomycotina</taxon>
        <taxon>Sordariomycetes</taxon>
        <taxon>Hypocreomycetidae</taxon>
        <taxon>Glomerellales</taxon>
        <taxon>Glomerellaceae</taxon>
        <taxon>Colletotrichum</taxon>
        <taxon>Colletotrichum gloeosporioides species complex</taxon>
    </lineage>
</organism>
<dbReference type="HOGENOM" id="CLU_3430940_0_0_1"/>
<comment type="caution">
    <text evidence="1">The sequence shown here is derived from an EMBL/GenBank/DDBJ whole genome shotgun (WGS) entry which is preliminary data.</text>
</comment>
<evidence type="ECO:0000313" key="1">
    <source>
        <dbReference type="EMBL" id="EQB47691.1"/>
    </source>
</evidence>
<reference evidence="2" key="1">
    <citation type="journal article" date="2013" name="Mol. Plant Microbe Interact.">
        <title>Global aspects of pacC regulation of pathogenicity genes in Colletotrichum gloeosporioides as revealed by transcriptome analysis.</title>
        <authorList>
            <person name="Alkan N."/>
            <person name="Meng X."/>
            <person name="Friedlander G."/>
            <person name="Reuveni E."/>
            <person name="Sukno S."/>
            <person name="Sherman A."/>
            <person name="Thon M."/>
            <person name="Fluhr R."/>
            <person name="Prusky D."/>
        </authorList>
    </citation>
    <scope>NUCLEOTIDE SEQUENCE [LARGE SCALE GENOMIC DNA]</scope>
    <source>
        <strain evidence="2">Cg-14</strain>
    </source>
</reference>
<dbReference type="Proteomes" id="UP000015530">
    <property type="component" value="Unassembled WGS sequence"/>
</dbReference>
<name>T0L7T4_COLGC</name>
<protein>
    <submittedName>
        <fullName evidence="1">Uncharacterized protein</fullName>
    </submittedName>
</protein>
<dbReference type="AlphaFoldDB" id="T0L7T4"/>
<evidence type="ECO:0000313" key="2">
    <source>
        <dbReference type="Proteomes" id="UP000015530"/>
    </source>
</evidence>
<gene>
    <name evidence="1" type="ORF">CGLO_13141</name>
</gene>
<dbReference type="EMBL" id="AMYD01002860">
    <property type="protein sequence ID" value="EQB47691.1"/>
    <property type="molecule type" value="Genomic_DNA"/>
</dbReference>